<dbReference type="AlphaFoldDB" id="A0A6J4KLY5"/>
<name>A0A6J4KLY5_9BACT</name>
<feature type="non-terminal residue" evidence="1">
    <location>
        <position position="33"/>
    </location>
</feature>
<proteinExistence type="predicted"/>
<sequence length="33" mass="4105">RRFRQPLFFQLPRRPSRGEHVEYKGDSSLRQEM</sequence>
<accession>A0A6J4KLY5</accession>
<evidence type="ECO:0000313" key="1">
    <source>
        <dbReference type="EMBL" id="CAA9309663.1"/>
    </source>
</evidence>
<protein>
    <submittedName>
        <fullName evidence="1">Uncharacterized protein</fullName>
    </submittedName>
</protein>
<gene>
    <name evidence="1" type="ORF">AVDCRST_MAG68-1102</name>
</gene>
<reference evidence="1" key="1">
    <citation type="submission" date="2020-02" db="EMBL/GenBank/DDBJ databases">
        <authorList>
            <person name="Meier V. D."/>
        </authorList>
    </citation>
    <scope>NUCLEOTIDE SEQUENCE</scope>
    <source>
        <strain evidence="1">AVDCRST_MAG68</strain>
    </source>
</reference>
<dbReference type="EMBL" id="CADCTW010000065">
    <property type="protein sequence ID" value="CAA9309663.1"/>
    <property type="molecule type" value="Genomic_DNA"/>
</dbReference>
<organism evidence="1">
    <name type="scientific">uncultured Gemmatimonadota bacterium</name>
    <dbReference type="NCBI Taxonomy" id="203437"/>
    <lineage>
        <taxon>Bacteria</taxon>
        <taxon>Pseudomonadati</taxon>
        <taxon>Gemmatimonadota</taxon>
        <taxon>environmental samples</taxon>
    </lineage>
</organism>
<feature type="non-terminal residue" evidence="1">
    <location>
        <position position="1"/>
    </location>
</feature>